<dbReference type="Gene3D" id="2.60.120.260">
    <property type="entry name" value="Galactose-binding domain-like"/>
    <property type="match status" value="1"/>
</dbReference>
<dbReference type="InterPro" id="IPR014756">
    <property type="entry name" value="Ig_E-set"/>
</dbReference>
<reference evidence="2 3" key="1">
    <citation type="submission" date="2019-04" db="EMBL/GenBank/DDBJ databases">
        <title>Sphingobacterium olei sp. nov., isolated from oil-contaminated soil.</title>
        <authorList>
            <person name="Liu B."/>
        </authorList>
    </citation>
    <scope>NUCLEOTIDE SEQUENCE [LARGE SCALE GENOMIC DNA]</scope>
    <source>
        <strain evidence="2 3">Y3L14</strain>
    </source>
</reference>
<sequence>MKSLDHSRLTIFMVLFVGIILGACEKGPNFREFVYPAPIVDDFYPKQGYIGSTITIEGADFGTTIKAVKIFFGGIQAADPIVVENNKIEVLVPENAVSGKVTVDIYGKQDEAAADFVLMPSARIIGASTDKANEGDEVTITGENFGTDISLIQVFIGAEEYEAEIIAVEETAIRFLTPNVPSGSIIAVVDGQHLVGPYLMVGIEKIGGTLIGHTGSWGNNAATTIQAAVDGDITTFVDGPTAIGYVGYDLGEGKATSLKSVRYVPRTTHASRMNGGEIRGSNDPSLSTYTVLHTINGTPATGVYTEVNIETEEEYRYIYYYTANGNGNIAEIEFYGNVVEKIAPVGSLIWVFNMDGQNWGWEPQQSPTAWSVGGGALQVTFSQTSGNKRSDLMQKTLPVKVHTGNYPIIAMKMDKPEGARITFDTNNGSFGNGFNKYSTDYADQRVYYWDMSTLSLGSGAVRTNEEISFTTFQFKIADIPAADPATGYKIYWIRTFQSKEKLAEFLGL</sequence>
<dbReference type="AlphaFoldDB" id="A0A4U0H9U3"/>
<feature type="domain" description="IPT/TIG" evidence="1">
    <location>
        <begin position="132"/>
        <end position="189"/>
    </location>
</feature>
<evidence type="ECO:0000313" key="3">
    <source>
        <dbReference type="Proteomes" id="UP000309872"/>
    </source>
</evidence>
<feature type="domain" description="IPT/TIG" evidence="1">
    <location>
        <begin position="38"/>
        <end position="107"/>
    </location>
</feature>
<organism evidence="2 3">
    <name type="scientific">Sphingobacterium alkalisoli</name>
    <dbReference type="NCBI Taxonomy" id="1874115"/>
    <lineage>
        <taxon>Bacteria</taxon>
        <taxon>Pseudomonadati</taxon>
        <taxon>Bacteroidota</taxon>
        <taxon>Sphingobacteriia</taxon>
        <taxon>Sphingobacteriales</taxon>
        <taxon>Sphingobacteriaceae</taxon>
        <taxon>Sphingobacterium</taxon>
    </lineage>
</organism>
<dbReference type="OrthoDB" id="633200at2"/>
<dbReference type="InterPro" id="IPR013783">
    <property type="entry name" value="Ig-like_fold"/>
</dbReference>
<gene>
    <name evidence="2" type="ORF">FAZ19_02595</name>
</gene>
<name>A0A4U0H9U3_9SPHI</name>
<keyword evidence="3" id="KW-1185">Reference proteome</keyword>
<accession>A0A4U0H9U3</accession>
<comment type="caution">
    <text evidence="2">The sequence shown here is derived from an EMBL/GenBank/DDBJ whole genome shotgun (WGS) entry which is preliminary data.</text>
</comment>
<dbReference type="PROSITE" id="PS51257">
    <property type="entry name" value="PROKAR_LIPOPROTEIN"/>
    <property type="match status" value="1"/>
</dbReference>
<dbReference type="SUPFAM" id="SSF81296">
    <property type="entry name" value="E set domains"/>
    <property type="match status" value="2"/>
</dbReference>
<dbReference type="CDD" id="cd00102">
    <property type="entry name" value="IPT"/>
    <property type="match status" value="1"/>
</dbReference>
<dbReference type="CDD" id="cd00603">
    <property type="entry name" value="IPT_PCSR"/>
    <property type="match status" value="1"/>
</dbReference>
<dbReference type="Gene3D" id="2.60.40.10">
    <property type="entry name" value="Immunoglobulins"/>
    <property type="match status" value="2"/>
</dbReference>
<proteinExistence type="predicted"/>
<evidence type="ECO:0000259" key="1">
    <source>
        <dbReference type="Pfam" id="PF01833"/>
    </source>
</evidence>
<dbReference type="RefSeq" id="WP_136819034.1">
    <property type="nucleotide sequence ID" value="NZ_BMJX01000001.1"/>
</dbReference>
<dbReference type="Proteomes" id="UP000309872">
    <property type="component" value="Unassembled WGS sequence"/>
</dbReference>
<dbReference type="Pfam" id="PF01833">
    <property type="entry name" value="TIG"/>
    <property type="match status" value="2"/>
</dbReference>
<evidence type="ECO:0000313" key="2">
    <source>
        <dbReference type="EMBL" id="TJY68164.1"/>
    </source>
</evidence>
<dbReference type="InterPro" id="IPR032502">
    <property type="entry name" value="DUF4979"/>
</dbReference>
<protein>
    <submittedName>
        <fullName evidence="2">DUF4979 domain-containing protein</fullName>
    </submittedName>
</protein>
<dbReference type="EMBL" id="SUKA01000001">
    <property type="protein sequence ID" value="TJY68164.1"/>
    <property type="molecule type" value="Genomic_DNA"/>
</dbReference>
<dbReference type="InterPro" id="IPR002909">
    <property type="entry name" value="IPT_dom"/>
</dbReference>
<dbReference type="Pfam" id="PF16351">
    <property type="entry name" value="DUF4979"/>
    <property type="match status" value="1"/>
</dbReference>